<reference evidence="2 3" key="1">
    <citation type="journal article" date="2014" name="Int. J. Syst. Evol. Microbiol.">
        <title>Complete genome sequence of Corynebacterium casei LMG S-19264T (=DSM 44701T), isolated from a smear-ripened cheese.</title>
        <authorList>
            <consortium name="US DOE Joint Genome Institute (JGI-PGF)"/>
            <person name="Walter F."/>
            <person name="Albersmeier A."/>
            <person name="Kalinowski J."/>
            <person name="Ruckert C."/>
        </authorList>
    </citation>
    <scope>NUCLEOTIDE SEQUENCE [LARGE SCALE GENOMIC DNA]</scope>
    <source>
        <strain evidence="2 3">JCM 4434</strain>
    </source>
</reference>
<name>A0A8H9LPZ6_KITAU</name>
<evidence type="ECO:0000313" key="2">
    <source>
        <dbReference type="EMBL" id="GGU92746.1"/>
    </source>
</evidence>
<evidence type="ECO:0000313" key="3">
    <source>
        <dbReference type="Proteomes" id="UP000610124"/>
    </source>
</evidence>
<organism evidence="2 3">
    <name type="scientific">Kitasatospora aureofaciens</name>
    <name type="common">Streptomyces aureofaciens</name>
    <dbReference type="NCBI Taxonomy" id="1894"/>
    <lineage>
        <taxon>Bacteria</taxon>
        <taxon>Bacillati</taxon>
        <taxon>Actinomycetota</taxon>
        <taxon>Actinomycetes</taxon>
        <taxon>Kitasatosporales</taxon>
        <taxon>Streptomycetaceae</taxon>
        <taxon>Kitasatospora</taxon>
    </lineage>
</organism>
<feature type="region of interest" description="Disordered" evidence="1">
    <location>
        <begin position="1"/>
        <end position="30"/>
    </location>
</feature>
<feature type="compositionally biased region" description="Basic and acidic residues" evidence="1">
    <location>
        <begin position="15"/>
        <end position="28"/>
    </location>
</feature>
<gene>
    <name evidence="2" type="ORF">GCM10010502_52840</name>
</gene>
<dbReference type="Proteomes" id="UP000610124">
    <property type="component" value="Unassembled WGS sequence"/>
</dbReference>
<sequence>MDAELPESAGTGPDRVVDAADRHREPDRRAHRQVVDLARLGAADLVDELAYVPG</sequence>
<protein>
    <submittedName>
        <fullName evidence="2">Uncharacterized protein</fullName>
    </submittedName>
</protein>
<comment type="caution">
    <text evidence="2">The sequence shown here is derived from an EMBL/GenBank/DDBJ whole genome shotgun (WGS) entry which is preliminary data.</text>
</comment>
<accession>A0A8H9LPZ6</accession>
<dbReference type="EMBL" id="BMUB01000014">
    <property type="protein sequence ID" value="GGU92746.1"/>
    <property type="molecule type" value="Genomic_DNA"/>
</dbReference>
<evidence type="ECO:0000256" key="1">
    <source>
        <dbReference type="SAM" id="MobiDB-lite"/>
    </source>
</evidence>
<dbReference type="AlphaFoldDB" id="A0A8H9LPZ6"/>
<proteinExistence type="predicted"/>